<evidence type="ECO:0000259" key="8">
    <source>
        <dbReference type="Pfam" id="PF10502"/>
    </source>
</evidence>
<dbReference type="EC" id="3.4.21.89" evidence="3 7"/>
<evidence type="ECO:0000256" key="2">
    <source>
        <dbReference type="ARBA" id="ARBA00009370"/>
    </source>
</evidence>
<keyword evidence="10" id="KW-1185">Reference proteome</keyword>
<dbReference type="NCBIfam" id="TIGR02227">
    <property type="entry name" value="sigpep_I_bact"/>
    <property type="match status" value="2"/>
</dbReference>
<dbReference type="RefSeq" id="WP_173075138.1">
    <property type="nucleotide sequence ID" value="NZ_CP041345.1"/>
</dbReference>
<dbReference type="InterPro" id="IPR019758">
    <property type="entry name" value="Pept_S26A_signal_pept_1_CS"/>
</dbReference>
<dbReference type="KEGG" id="ttz:FHG85_09175"/>
<evidence type="ECO:0000256" key="7">
    <source>
        <dbReference type="RuleBase" id="RU362042"/>
    </source>
</evidence>
<comment type="similarity">
    <text evidence="2 7">Belongs to the peptidase S26 family.</text>
</comment>
<gene>
    <name evidence="9" type="primary">lepB</name>
    <name evidence="9" type="ORF">FHG85_09175</name>
</gene>
<dbReference type="PROSITE" id="PS00761">
    <property type="entry name" value="SPASE_I_3"/>
    <property type="match status" value="1"/>
</dbReference>
<dbReference type="EMBL" id="CP041345">
    <property type="protein sequence ID" value="QKG80428.1"/>
    <property type="molecule type" value="Genomic_DNA"/>
</dbReference>
<evidence type="ECO:0000256" key="6">
    <source>
        <dbReference type="PIRSR" id="PIRSR600223-1"/>
    </source>
</evidence>
<evidence type="ECO:0000313" key="10">
    <source>
        <dbReference type="Proteomes" id="UP000500961"/>
    </source>
</evidence>
<dbReference type="InterPro" id="IPR036286">
    <property type="entry name" value="LexA/Signal_pep-like_sf"/>
</dbReference>
<feature type="active site" evidence="6">
    <location>
        <position position="97"/>
    </location>
</feature>
<comment type="subcellular location">
    <subcellularLocation>
        <location evidence="7">Membrane</location>
        <topology evidence="7">Single-pass type II membrane protein</topology>
    </subcellularLocation>
</comment>
<accession>A0A7D3XW69</accession>
<dbReference type="Pfam" id="PF10502">
    <property type="entry name" value="Peptidase_S26"/>
    <property type="match status" value="2"/>
</dbReference>
<dbReference type="PANTHER" id="PTHR43390:SF1">
    <property type="entry name" value="CHLOROPLAST PROCESSING PEPTIDASE"/>
    <property type="match status" value="1"/>
</dbReference>
<protein>
    <recommendedName>
        <fullName evidence="4 7">Signal peptidase I</fullName>
        <ecNumber evidence="3 7">3.4.21.89</ecNumber>
    </recommendedName>
</protein>
<keyword evidence="7" id="KW-0472">Membrane</keyword>
<name>A0A7D3XW69_9BACT</name>
<evidence type="ECO:0000313" key="9">
    <source>
        <dbReference type="EMBL" id="QKG80428.1"/>
    </source>
</evidence>
<dbReference type="InterPro" id="IPR000223">
    <property type="entry name" value="Pept_S26A_signal_pept_1"/>
</dbReference>
<dbReference type="Proteomes" id="UP000500961">
    <property type="component" value="Chromosome"/>
</dbReference>
<dbReference type="GO" id="GO:0006465">
    <property type="term" value="P:signal peptide processing"/>
    <property type="evidence" value="ECO:0007669"/>
    <property type="project" value="InterPro"/>
</dbReference>
<feature type="active site" evidence="6">
    <location>
        <position position="215"/>
    </location>
</feature>
<feature type="transmembrane region" description="Helical" evidence="7">
    <location>
        <begin position="64"/>
        <end position="87"/>
    </location>
</feature>
<keyword evidence="7" id="KW-0645">Protease</keyword>
<feature type="domain" description="Peptidase S26" evidence="8">
    <location>
        <begin position="66"/>
        <end position="251"/>
    </location>
</feature>
<keyword evidence="7" id="KW-1133">Transmembrane helix</keyword>
<dbReference type="AlphaFoldDB" id="A0A7D3XW69"/>
<dbReference type="GO" id="GO:0009003">
    <property type="term" value="F:signal peptidase activity"/>
    <property type="evidence" value="ECO:0007669"/>
    <property type="project" value="UniProtKB-EC"/>
</dbReference>
<dbReference type="GO" id="GO:0016020">
    <property type="term" value="C:membrane"/>
    <property type="evidence" value="ECO:0007669"/>
    <property type="project" value="UniProtKB-SubCell"/>
</dbReference>
<comment type="caution">
    <text evidence="7">Lacks conserved residue(s) required for the propagation of feature annotation.</text>
</comment>
<reference evidence="9 10" key="1">
    <citation type="submission" date="2019-07" db="EMBL/GenBank/DDBJ databases">
        <title>Thalassofilum flectens gen. nov., sp. nov., a novel moderate thermophilic anaerobe from a shallow sea hot spring in Kunashir Island (Russia), representing a new family in the order Bacteroidales, and proposal of Thalassofilacea fam. nov.</title>
        <authorList>
            <person name="Kochetkova T.V."/>
            <person name="Podosokorskaya O.A."/>
            <person name="Novikov A."/>
            <person name="Elcheninov A.G."/>
            <person name="Toshchakov S.V."/>
            <person name="Kublanov I.V."/>
        </authorList>
    </citation>
    <scope>NUCLEOTIDE SEQUENCE [LARGE SCALE GENOMIC DNA]</scope>
    <source>
        <strain evidence="9 10">38-H</strain>
    </source>
</reference>
<proteinExistence type="inferred from homology"/>
<evidence type="ECO:0000256" key="3">
    <source>
        <dbReference type="ARBA" id="ARBA00013208"/>
    </source>
</evidence>
<sequence>MFQKVKDFLKNKYFRFAVTATIFILWVIWIGNYWLLLGLPIIFDHYITQKVNWTFWKKRGQKKSVLIEWVDAIIFAVVAATLIRMFFIEAYTIPTSSMEKSLLVGDYLFVSKVAYGPKLPNTPISFPFVHHTLPFTKYTKSFIEWPRWPYKRLKGFGSIKRNDVVVFNFPEGDTVCLQDQNSSYYTLARIYGRDYIRQNFDVIYRPVDKRENYIKRCVAIPGDTIQVIHGVLYVNGKEQEKIGKRQYNYTIKTNGSTINPLRLQEMGIAKSDVNYNPQESVYTMPLTEEMVERFKSFSNIVEITRNENLDTMVMWKLIFPHDPRFAWNEDNFGPLWIPKKGTTVKLTTANLPIYRRIIDVYENNDLKVENDTIFINGKPADSYTFKMDYYFMMGDNRHNSADSRFWGFVPEDHVVGKASFIWLSIDKERSFPSNIRFNRIFKAIK</sequence>
<dbReference type="CDD" id="cd06530">
    <property type="entry name" value="S26_SPase_I"/>
    <property type="match status" value="2"/>
</dbReference>
<comment type="catalytic activity">
    <reaction evidence="1 7">
        <text>Cleavage of hydrophobic, N-terminal signal or leader sequences from secreted and periplasmic proteins.</text>
        <dbReference type="EC" id="3.4.21.89"/>
    </reaction>
</comment>
<evidence type="ECO:0000256" key="5">
    <source>
        <dbReference type="ARBA" id="ARBA00022801"/>
    </source>
</evidence>
<feature type="domain" description="Peptidase S26" evidence="8">
    <location>
        <begin position="385"/>
        <end position="422"/>
    </location>
</feature>
<dbReference type="PRINTS" id="PR00727">
    <property type="entry name" value="LEADERPTASE"/>
</dbReference>
<evidence type="ECO:0000256" key="4">
    <source>
        <dbReference type="ARBA" id="ARBA00019232"/>
    </source>
</evidence>
<keyword evidence="5 7" id="KW-0378">Hydrolase</keyword>
<dbReference type="SUPFAM" id="SSF51306">
    <property type="entry name" value="LexA/Signal peptidase"/>
    <property type="match status" value="1"/>
</dbReference>
<organism evidence="9 10">
    <name type="scientific">Tenuifilum thalassicum</name>
    <dbReference type="NCBI Taxonomy" id="2590900"/>
    <lineage>
        <taxon>Bacteria</taxon>
        <taxon>Pseudomonadati</taxon>
        <taxon>Bacteroidota</taxon>
        <taxon>Bacteroidia</taxon>
        <taxon>Bacteroidales</taxon>
        <taxon>Tenuifilaceae</taxon>
        <taxon>Tenuifilum</taxon>
    </lineage>
</organism>
<dbReference type="InterPro" id="IPR019533">
    <property type="entry name" value="Peptidase_S26"/>
</dbReference>
<dbReference type="PANTHER" id="PTHR43390">
    <property type="entry name" value="SIGNAL PEPTIDASE I"/>
    <property type="match status" value="1"/>
</dbReference>
<evidence type="ECO:0000256" key="1">
    <source>
        <dbReference type="ARBA" id="ARBA00000677"/>
    </source>
</evidence>
<dbReference type="GO" id="GO:0004252">
    <property type="term" value="F:serine-type endopeptidase activity"/>
    <property type="evidence" value="ECO:0007669"/>
    <property type="project" value="InterPro"/>
</dbReference>
<feature type="transmembrane region" description="Helical" evidence="7">
    <location>
        <begin position="20"/>
        <end position="43"/>
    </location>
</feature>
<dbReference type="Gene3D" id="2.10.109.10">
    <property type="entry name" value="Umud Fragment, subunit A"/>
    <property type="match status" value="2"/>
</dbReference>
<keyword evidence="7" id="KW-0812">Transmembrane</keyword>